<dbReference type="PANTHER" id="PTHR42109">
    <property type="entry name" value="UNPLACED GENOMIC SCAFFOLD UM_SCAF_CONTIG_1.265, WHOLE GENOME SHOTGUN SEQUENCE"/>
    <property type="match status" value="1"/>
</dbReference>
<evidence type="ECO:0000313" key="5">
    <source>
        <dbReference type="Proteomes" id="UP000326565"/>
    </source>
</evidence>
<evidence type="ECO:0000313" key="4">
    <source>
        <dbReference type="EMBL" id="KAB8068541.1"/>
    </source>
</evidence>
<protein>
    <recommendedName>
        <fullName evidence="3">DUF7702 domain-containing protein</fullName>
    </recommendedName>
</protein>
<dbReference type="Proteomes" id="UP000326565">
    <property type="component" value="Unassembled WGS sequence"/>
</dbReference>
<feature type="transmembrane region" description="Helical" evidence="2">
    <location>
        <begin position="164"/>
        <end position="189"/>
    </location>
</feature>
<organism evidence="4 5">
    <name type="scientific">Aspergillus leporis</name>
    <dbReference type="NCBI Taxonomy" id="41062"/>
    <lineage>
        <taxon>Eukaryota</taxon>
        <taxon>Fungi</taxon>
        <taxon>Dikarya</taxon>
        <taxon>Ascomycota</taxon>
        <taxon>Pezizomycotina</taxon>
        <taxon>Eurotiomycetes</taxon>
        <taxon>Eurotiomycetidae</taxon>
        <taxon>Eurotiales</taxon>
        <taxon>Aspergillaceae</taxon>
        <taxon>Aspergillus</taxon>
        <taxon>Aspergillus subgen. Circumdati</taxon>
    </lineage>
</organism>
<feature type="domain" description="DUF7702" evidence="3">
    <location>
        <begin position="19"/>
        <end position="105"/>
    </location>
</feature>
<feature type="compositionally biased region" description="Basic and acidic residues" evidence="1">
    <location>
        <begin position="233"/>
        <end position="251"/>
    </location>
</feature>
<keyword evidence="2" id="KW-0472">Membrane</keyword>
<sequence>MGSTAPTFRQALGHDGVFRYRDGIAVAQIVLFSAAFLTAYYFRWTRRIGWYCIGVLALSRSVGTGCMLCTIRKDTDGLWAGVSVCEPLGILLVIFLLLEVLERMYVVPVARRFIFINREHNQLQPSPYSRAGIAILFVIYLWMAGTFVFFWLRRVDYPTIERRTVNCVGGCVPVLAIRIVYSLIFIITADMTWNAVKGDSTAYLFMIMLPKVAIVALTSATIMRIPPLAREKRKEACDVPGNRPDDRESRRSQSVPLV</sequence>
<evidence type="ECO:0000256" key="2">
    <source>
        <dbReference type="SAM" id="Phobius"/>
    </source>
</evidence>
<evidence type="ECO:0000259" key="3">
    <source>
        <dbReference type="Pfam" id="PF24800"/>
    </source>
</evidence>
<feature type="transmembrane region" description="Helical" evidence="2">
    <location>
        <begin position="24"/>
        <end position="42"/>
    </location>
</feature>
<keyword evidence="2" id="KW-1133">Transmembrane helix</keyword>
<dbReference type="AlphaFoldDB" id="A0A5N5WIZ3"/>
<dbReference type="OrthoDB" id="2560628at2759"/>
<dbReference type="EMBL" id="ML732386">
    <property type="protein sequence ID" value="KAB8068541.1"/>
    <property type="molecule type" value="Genomic_DNA"/>
</dbReference>
<reference evidence="4 5" key="1">
    <citation type="submission" date="2019-04" db="EMBL/GenBank/DDBJ databases">
        <title>Friends and foes A comparative genomics study of 23 Aspergillus species from section Flavi.</title>
        <authorList>
            <consortium name="DOE Joint Genome Institute"/>
            <person name="Kjaerbolling I."/>
            <person name="Vesth T."/>
            <person name="Frisvad J.C."/>
            <person name="Nybo J.L."/>
            <person name="Theobald S."/>
            <person name="Kildgaard S."/>
            <person name="Isbrandt T."/>
            <person name="Kuo A."/>
            <person name="Sato A."/>
            <person name="Lyhne E.K."/>
            <person name="Kogle M.E."/>
            <person name="Wiebenga A."/>
            <person name="Kun R.S."/>
            <person name="Lubbers R.J."/>
            <person name="Makela M.R."/>
            <person name="Barry K."/>
            <person name="Chovatia M."/>
            <person name="Clum A."/>
            <person name="Daum C."/>
            <person name="Haridas S."/>
            <person name="He G."/>
            <person name="LaButti K."/>
            <person name="Lipzen A."/>
            <person name="Mondo S."/>
            <person name="Riley R."/>
            <person name="Salamov A."/>
            <person name="Simmons B.A."/>
            <person name="Magnuson J.K."/>
            <person name="Henrissat B."/>
            <person name="Mortensen U.H."/>
            <person name="Larsen T.O."/>
            <person name="Devries R.P."/>
            <person name="Grigoriev I.V."/>
            <person name="Machida M."/>
            <person name="Baker S.E."/>
            <person name="Andersen M.R."/>
        </authorList>
    </citation>
    <scope>NUCLEOTIDE SEQUENCE [LARGE SCALE GENOMIC DNA]</scope>
    <source>
        <strain evidence="4 5">CBS 151.66</strain>
    </source>
</reference>
<evidence type="ECO:0000256" key="1">
    <source>
        <dbReference type="SAM" id="MobiDB-lite"/>
    </source>
</evidence>
<dbReference type="PANTHER" id="PTHR42109:SF2">
    <property type="entry name" value="INTEGRAL MEMBRANE PROTEIN"/>
    <property type="match status" value="1"/>
</dbReference>
<proteinExistence type="predicted"/>
<gene>
    <name evidence="4" type="ORF">BDV29DRAFT_195573</name>
</gene>
<name>A0A5N5WIZ3_9EURO</name>
<keyword evidence="5" id="KW-1185">Reference proteome</keyword>
<accession>A0A5N5WIZ3</accession>
<dbReference type="Pfam" id="PF24800">
    <property type="entry name" value="DUF7702"/>
    <property type="match status" value="2"/>
</dbReference>
<feature type="transmembrane region" description="Helical" evidence="2">
    <location>
        <begin position="78"/>
        <end position="98"/>
    </location>
</feature>
<feature type="transmembrane region" description="Helical" evidence="2">
    <location>
        <begin position="131"/>
        <end position="152"/>
    </location>
</feature>
<dbReference type="InterPro" id="IPR056119">
    <property type="entry name" value="DUF7702"/>
</dbReference>
<feature type="transmembrane region" description="Helical" evidence="2">
    <location>
        <begin position="201"/>
        <end position="223"/>
    </location>
</feature>
<keyword evidence="2" id="KW-0812">Transmembrane</keyword>
<feature type="domain" description="DUF7702" evidence="3">
    <location>
        <begin position="120"/>
        <end position="221"/>
    </location>
</feature>
<feature type="region of interest" description="Disordered" evidence="1">
    <location>
        <begin position="233"/>
        <end position="258"/>
    </location>
</feature>